<evidence type="ECO:0000256" key="1">
    <source>
        <dbReference type="ARBA" id="ARBA00004610"/>
    </source>
</evidence>
<evidence type="ECO:0000256" key="10">
    <source>
        <dbReference type="ARBA" id="ARBA00023136"/>
    </source>
</evidence>
<dbReference type="GO" id="GO:0005243">
    <property type="term" value="F:gap junction channel activity"/>
    <property type="evidence" value="ECO:0007669"/>
    <property type="project" value="TreeGrafter"/>
</dbReference>
<accession>A0AAN9TA84</accession>
<keyword evidence="3 12" id="KW-0813">Transport</keyword>
<dbReference type="Proteomes" id="UP001367676">
    <property type="component" value="Unassembled WGS sequence"/>
</dbReference>
<dbReference type="Pfam" id="PF00876">
    <property type="entry name" value="Innexin"/>
    <property type="match status" value="1"/>
</dbReference>
<comment type="subcellular location">
    <subcellularLocation>
        <location evidence="1">Cell junction</location>
        <location evidence="1">Gap junction</location>
    </subcellularLocation>
    <subcellularLocation>
        <location evidence="2 12">Cell membrane</location>
        <topology evidence="2 12">Multi-pass membrane protein</topology>
    </subcellularLocation>
</comment>
<dbReference type="PROSITE" id="PS51013">
    <property type="entry name" value="PANNEXIN"/>
    <property type="match status" value="1"/>
</dbReference>
<keyword evidence="9 12" id="KW-0406">Ion transport</keyword>
<feature type="transmembrane region" description="Helical" evidence="12">
    <location>
        <begin position="114"/>
        <end position="136"/>
    </location>
</feature>
<organism evidence="13 14">
    <name type="scientific">Parthenolecanium corni</name>
    <dbReference type="NCBI Taxonomy" id="536013"/>
    <lineage>
        <taxon>Eukaryota</taxon>
        <taxon>Metazoa</taxon>
        <taxon>Ecdysozoa</taxon>
        <taxon>Arthropoda</taxon>
        <taxon>Hexapoda</taxon>
        <taxon>Insecta</taxon>
        <taxon>Pterygota</taxon>
        <taxon>Neoptera</taxon>
        <taxon>Paraneoptera</taxon>
        <taxon>Hemiptera</taxon>
        <taxon>Sternorrhyncha</taxon>
        <taxon>Coccoidea</taxon>
        <taxon>Coccidae</taxon>
        <taxon>Parthenolecanium</taxon>
    </lineage>
</organism>
<dbReference type="PANTHER" id="PTHR11893">
    <property type="entry name" value="INNEXIN"/>
    <property type="match status" value="1"/>
</dbReference>
<dbReference type="GO" id="GO:0005886">
    <property type="term" value="C:plasma membrane"/>
    <property type="evidence" value="ECO:0007669"/>
    <property type="project" value="UniProtKB-SubCell"/>
</dbReference>
<dbReference type="PANTHER" id="PTHR11893:SF39">
    <property type="entry name" value="INNEXIN INX1"/>
    <property type="match status" value="1"/>
</dbReference>
<comment type="similarity">
    <text evidence="12">Belongs to the pannexin family.</text>
</comment>
<dbReference type="InterPro" id="IPR000990">
    <property type="entry name" value="Innexin"/>
</dbReference>
<name>A0AAN9TA84_9HEMI</name>
<dbReference type="AlphaFoldDB" id="A0AAN9TA84"/>
<evidence type="ECO:0000256" key="11">
    <source>
        <dbReference type="ARBA" id="ARBA00023303"/>
    </source>
</evidence>
<keyword evidence="14" id="KW-1185">Reference proteome</keyword>
<evidence type="ECO:0000313" key="13">
    <source>
        <dbReference type="EMBL" id="KAK7580283.1"/>
    </source>
</evidence>
<evidence type="ECO:0000313" key="14">
    <source>
        <dbReference type="Proteomes" id="UP001367676"/>
    </source>
</evidence>
<keyword evidence="11 12" id="KW-0407">Ion channel</keyword>
<feature type="transmembrane region" description="Helical" evidence="12">
    <location>
        <begin position="23"/>
        <end position="43"/>
    </location>
</feature>
<comment type="caution">
    <text evidence="13">The sequence shown here is derived from an EMBL/GenBank/DDBJ whole genome shotgun (WGS) entry which is preliminary data.</text>
</comment>
<keyword evidence="7" id="KW-0965">Cell junction</keyword>
<keyword evidence="5 12" id="KW-0812">Transmembrane</keyword>
<sequence length="191" mass="22120">MYKLLGGLKDFLKRDEVIIDGPVFRFHNVFTAVLLFACSIVVTTSQYVGKPIMCIVGDGVPDHPINTFCWVTSTFTLPYAFGKQVGSEVAHPGVANEYEFQQSGNVPPKKYYTYYQWVCFVLFFQGLACYFPKFVWENCEGGLMKTLVMGLNHYIYTEAEKRKKKEAIIDYVMRHLKVRMLSLLLNEYWCR</sequence>
<evidence type="ECO:0000256" key="2">
    <source>
        <dbReference type="ARBA" id="ARBA00004651"/>
    </source>
</evidence>
<protein>
    <recommendedName>
        <fullName evidence="12">Innexin</fullName>
    </recommendedName>
</protein>
<gene>
    <name evidence="12" type="primary">inx</name>
    <name evidence="13" type="ORF">V9T40_000912</name>
</gene>
<reference evidence="13 14" key="1">
    <citation type="submission" date="2024-03" db="EMBL/GenBank/DDBJ databases">
        <title>Adaptation during the transition from Ophiocordyceps entomopathogen to insect associate is accompanied by gene loss and intensified selection.</title>
        <authorList>
            <person name="Ward C.M."/>
            <person name="Onetto C.A."/>
            <person name="Borneman A.R."/>
        </authorList>
    </citation>
    <scope>NUCLEOTIDE SEQUENCE [LARGE SCALE GENOMIC DNA]</scope>
    <source>
        <strain evidence="13">AWRI1</strain>
        <tissue evidence="13">Single Adult Female</tissue>
    </source>
</reference>
<keyword evidence="8 12" id="KW-1133">Transmembrane helix</keyword>
<evidence type="ECO:0000256" key="9">
    <source>
        <dbReference type="ARBA" id="ARBA00023065"/>
    </source>
</evidence>
<dbReference type="GO" id="GO:0005921">
    <property type="term" value="C:gap junction"/>
    <property type="evidence" value="ECO:0007669"/>
    <property type="project" value="UniProtKB-SubCell"/>
</dbReference>
<keyword evidence="6" id="KW-0303">Gap junction</keyword>
<dbReference type="GO" id="GO:0034220">
    <property type="term" value="P:monoatomic ion transmembrane transport"/>
    <property type="evidence" value="ECO:0007669"/>
    <property type="project" value="UniProtKB-KW"/>
</dbReference>
<dbReference type="PRINTS" id="PR01262">
    <property type="entry name" value="INNEXIN"/>
</dbReference>
<comment type="caution">
    <text evidence="12">Lacks conserved residue(s) required for the propagation of feature annotation.</text>
</comment>
<evidence type="ECO:0000256" key="7">
    <source>
        <dbReference type="ARBA" id="ARBA00022949"/>
    </source>
</evidence>
<evidence type="ECO:0000256" key="6">
    <source>
        <dbReference type="ARBA" id="ARBA00022868"/>
    </source>
</evidence>
<dbReference type="EMBL" id="JBBCAQ010000034">
    <property type="protein sequence ID" value="KAK7580283.1"/>
    <property type="molecule type" value="Genomic_DNA"/>
</dbReference>
<evidence type="ECO:0000256" key="3">
    <source>
        <dbReference type="ARBA" id="ARBA00022448"/>
    </source>
</evidence>
<evidence type="ECO:0000256" key="12">
    <source>
        <dbReference type="RuleBase" id="RU010713"/>
    </source>
</evidence>
<evidence type="ECO:0000256" key="4">
    <source>
        <dbReference type="ARBA" id="ARBA00022475"/>
    </source>
</evidence>
<keyword evidence="10 12" id="KW-0472">Membrane</keyword>
<comment type="function">
    <text evidence="12">Structural component of the gap junctions.</text>
</comment>
<evidence type="ECO:0000256" key="8">
    <source>
        <dbReference type="ARBA" id="ARBA00022989"/>
    </source>
</evidence>
<proteinExistence type="inferred from homology"/>
<evidence type="ECO:0000256" key="5">
    <source>
        <dbReference type="ARBA" id="ARBA00022692"/>
    </source>
</evidence>
<keyword evidence="4" id="KW-1003">Cell membrane</keyword>